<name>A0A077MFI2_9MICO</name>
<keyword evidence="2" id="KW-0472">Membrane</keyword>
<evidence type="ECO:0000256" key="2">
    <source>
        <dbReference type="SAM" id="Phobius"/>
    </source>
</evidence>
<feature type="compositionally biased region" description="Pro residues" evidence="1">
    <location>
        <begin position="143"/>
        <end position="161"/>
    </location>
</feature>
<organism evidence="3 4">
    <name type="scientific">Nostocoides jenkinsii Ben 74</name>
    <dbReference type="NCBI Taxonomy" id="1193518"/>
    <lineage>
        <taxon>Bacteria</taxon>
        <taxon>Bacillati</taxon>
        <taxon>Actinomycetota</taxon>
        <taxon>Actinomycetes</taxon>
        <taxon>Micrococcales</taxon>
        <taxon>Intrasporangiaceae</taxon>
        <taxon>Nostocoides</taxon>
    </lineage>
</organism>
<accession>A0A077MFI2</accession>
<dbReference type="RefSeq" id="WP_048547567.1">
    <property type="nucleotide sequence ID" value="NZ_HF571038.1"/>
</dbReference>
<gene>
    <name evidence="3" type="ORF">BN13_870004</name>
</gene>
<keyword evidence="4" id="KW-1185">Reference proteome</keyword>
<feature type="transmembrane region" description="Helical" evidence="2">
    <location>
        <begin position="74"/>
        <end position="93"/>
    </location>
</feature>
<evidence type="ECO:0000313" key="3">
    <source>
        <dbReference type="EMBL" id="CCI54870.1"/>
    </source>
</evidence>
<feature type="transmembrane region" description="Helical" evidence="2">
    <location>
        <begin position="176"/>
        <end position="198"/>
    </location>
</feature>
<dbReference type="AlphaFoldDB" id="A0A077MFI2"/>
<sequence length="351" mass="36533">MGAQGGGEYSGGAHPSPACRPDPGVCRAPALLVIGLGAAVTPGDDRIPGWVVAGLMLVMLALAIWMFRRGRRHLPSWQTLGSFPLLLVAAGLLDADERFFPVPLALAALLARSVWRAPPLAPPEPCGVQDPREVQDDAASMPTPHPVSPWASPPSNRPPQDQPSTSRVTIAGVGTVAFLGIVSLGLLILGGWVVYAAVTGRHLEPATTPVRVIGGVIGVVLALAGLAGATTTVELLISRGQSLVIDADGIRRKRLQGWSLDWSQIEAVSLTVGESIVVRGPGGAKVPAPVMWFRLVPGTAAPGLRADASRAAYTHRDGLPVAGPLHTNLIQEVDAALRAHSGGRYRGIEAE</sequence>
<proteinExistence type="predicted"/>
<keyword evidence="2" id="KW-1133">Transmembrane helix</keyword>
<dbReference type="Proteomes" id="UP000035720">
    <property type="component" value="Unassembled WGS sequence"/>
</dbReference>
<evidence type="ECO:0000313" key="4">
    <source>
        <dbReference type="Proteomes" id="UP000035720"/>
    </source>
</evidence>
<feature type="transmembrane region" description="Helical" evidence="2">
    <location>
        <begin position="47"/>
        <end position="67"/>
    </location>
</feature>
<dbReference type="EMBL" id="CAJC01000202">
    <property type="protein sequence ID" value="CCI54870.1"/>
    <property type="molecule type" value="Genomic_DNA"/>
</dbReference>
<feature type="transmembrane region" description="Helical" evidence="2">
    <location>
        <begin position="210"/>
        <end position="229"/>
    </location>
</feature>
<feature type="region of interest" description="Disordered" evidence="1">
    <location>
        <begin position="122"/>
        <end position="166"/>
    </location>
</feature>
<dbReference type="OrthoDB" id="10014933at2"/>
<reference evidence="3 4" key="1">
    <citation type="journal article" date="2013" name="ISME J.">
        <title>A metabolic model for members of the genus Tetrasphaera involved in enhanced biological phosphorus removal.</title>
        <authorList>
            <person name="Kristiansen R."/>
            <person name="Nguyen H.T.T."/>
            <person name="Saunders A.M."/>
            <person name="Nielsen J.L."/>
            <person name="Wimmer R."/>
            <person name="Le V.Q."/>
            <person name="McIlroy S.J."/>
            <person name="Petrovski S."/>
            <person name="Seviour R.J."/>
            <person name="Calteau A."/>
            <person name="Nielsen K.L."/>
            <person name="Nielsen P.H."/>
        </authorList>
    </citation>
    <scope>NUCLEOTIDE SEQUENCE [LARGE SCALE GENOMIC DNA]</scope>
    <source>
        <strain evidence="3 4">Ben 74</strain>
    </source>
</reference>
<comment type="caution">
    <text evidence="3">The sequence shown here is derived from an EMBL/GenBank/DDBJ whole genome shotgun (WGS) entry which is preliminary data.</text>
</comment>
<protein>
    <submittedName>
        <fullName evidence="3">Uncharacterized protein</fullName>
    </submittedName>
</protein>
<keyword evidence="2" id="KW-0812">Transmembrane</keyword>
<evidence type="ECO:0000256" key="1">
    <source>
        <dbReference type="SAM" id="MobiDB-lite"/>
    </source>
</evidence>